<sequence>MNTLMEMFGDLNFTVLGFPSNQFGLQSPEVNHETINILKYVRPGCGFVPKFPVFGKIEVNGLNEEPLFTYLKESLPFVNPVIGDMKKFYWSPIKVNDIRWNFEKFLITADGMPFKRYELHCPIENYVRQQQPVNMAGVGFRRLAQALAKGKGSGMSGLLSGCRAASGVTKDGLPGPYPTTPDEKAAAAKKYNMRVEDYEPYPDNGEGYGDYPKLPDRSQHERDPWYQWDHPDLRRNWGEPMHWNFDMFIRNRVDTSPSPVSWSTMCKQLFGFIGFMLFMFYVGEKMPAYQPVAPKQYPYNNLYLERGGDPEKQPEEVKNYEI</sequence>
<dbReference type="InterPro" id="IPR008699">
    <property type="entry name" value="NDUFB8"/>
</dbReference>
<dbReference type="Pfam" id="PF05821">
    <property type="entry name" value="NDUF_B8"/>
    <property type="match status" value="1"/>
</dbReference>
<comment type="caution">
    <text evidence="5">The sequence shown here is derived from an EMBL/GenBank/DDBJ whole genome shotgun (WGS) entry which is preliminary data.</text>
</comment>
<dbReference type="InterPro" id="IPR036249">
    <property type="entry name" value="Thioredoxin-like_sf"/>
</dbReference>
<evidence type="ECO:0000256" key="2">
    <source>
        <dbReference type="ARBA" id="ARBA00022559"/>
    </source>
</evidence>
<dbReference type="PANTHER" id="PTHR12840:SF1">
    <property type="entry name" value="NADH DEHYDROGENASE [UBIQUINONE] 1 BETA SUBCOMPLEX SUBUNIT 8, MITOCHONDRIAL"/>
    <property type="match status" value="1"/>
</dbReference>
<protein>
    <recommendedName>
        <fullName evidence="4">Glutathione peroxidase</fullName>
    </recommendedName>
</protein>
<dbReference type="EMBL" id="VOFY01000021">
    <property type="protein sequence ID" value="KAA8581454.1"/>
    <property type="molecule type" value="Genomic_DNA"/>
</dbReference>
<evidence type="ECO:0000256" key="1">
    <source>
        <dbReference type="ARBA" id="ARBA00006926"/>
    </source>
</evidence>
<evidence type="ECO:0000256" key="4">
    <source>
        <dbReference type="RuleBase" id="RU000499"/>
    </source>
</evidence>
<keyword evidence="2 4" id="KW-0575">Peroxidase</keyword>
<dbReference type="PROSITE" id="PS51355">
    <property type="entry name" value="GLUTATHIONE_PEROXID_3"/>
    <property type="match status" value="1"/>
</dbReference>
<dbReference type="InterPro" id="IPR029760">
    <property type="entry name" value="GPX_CS"/>
</dbReference>
<accession>A0A5J5CI00</accession>
<dbReference type="Gene3D" id="3.40.30.10">
    <property type="entry name" value="Glutaredoxin"/>
    <property type="match status" value="1"/>
</dbReference>
<dbReference type="PRINTS" id="PR01011">
    <property type="entry name" value="GLUTPROXDASE"/>
</dbReference>
<keyword evidence="6" id="KW-1185">Reference proteome</keyword>
<dbReference type="GO" id="GO:0005739">
    <property type="term" value="C:mitochondrion"/>
    <property type="evidence" value="ECO:0007669"/>
    <property type="project" value="InterPro"/>
</dbReference>
<keyword evidence="3 4" id="KW-0560">Oxidoreductase</keyword>
<proteinExistence type="inferred from homology"/>
<dbReference type="GO" id="GO:0004601">
    <property type="term" value="F:peroxidase activity"/>
    <property type="evidence" value="ECO:0007669"/>
    <property type="project" value="UniProtKB-KW"/>
</dbReference>
<evidence type="ECO:0000313" key="5">
    <source>
        <dbReference type="EMBL" id="KAA8581454.1"/>
    </source>
</evidence>
<dbReference type="AlphaFoldDB" id="A0A5J5CI00"/>
<reference evidence="5 6" key="1">
    <citation type="submission" date="2019-08" db="EMBL/GenBank/DDBJ databases">
        <title>A chromosome-level genome assembly, high-density linkage maps, and genome scans reveal the genomic architecture of hybrid incompatibilities underlying speciation via character displacement in darters (Percidae: Etheostominae).</title>
        <authorList>
            <person name="Moran R.L."/>
            <person name="Catchen J.M."/>
            <person name="Fuller R.C."/>
        </authorList>
    </citation>
    <scope>NUCLEOTIDE SEQUENCE [LARGE SCALE GENOMIC DNA]</scope>
    <source>
        <strain evidence="5">EspeVRDwgs_2016</strain>
        <tissue evidence="5">Muscle</tissue>
    </source>
</reference>
<name>A0A5J5CI00_9PERO</name>
<dbReference type="Pfam" id="PF00255">
    <property type="entry name" value="GSHPx"/>
    <property type="match status" value="1"/>
</dbReference>
<dbReference type="PROSITE" id="PS00763">
    <property type="entry name" value="GLUTATHIONE_PEROXID_2"/>
    <property type="match status" value="1"/>
</dbReference>
<organism evidence="5 6">
    <name type="scientific">Etheostoma spectabile</name>
    <name type="common">orangethroat darter</name>
    <dbReference type="NCBI Taxonomy" id="54343"/>
    <lineage>
        <taxon>Eukaryota</taxon>
        <taxon>Metazoa</taxon>
        <taxon>Chordata</taxon>
        <taxon>Craniata</taxon>
        <taxon>Vertebrata</taxon>
        <taxon>Euteleostomi</taxon>
        <taxon>Actinopterygii</taxon>
        <taxon>Neopterygii</taxon>
        <taxon>Teleostei</taxon>
        <taxon>Neoteleostei</taxon>
        <taxon>Acanthomorphata</taxon>
        <taxon>Eupercaria</taxon>
        <taxon>Perciformes</taxon>
        <taxon>Percoidei</taxon>
        <taxon>Percidae</taxon>
        <taxon>Etheostomatinae</taxon>
        <taxon>Etheostoma</taxon>
    </lineage>
</organism>
<evidence type="ECO:0000256" key="3">
    <source>
        <dbReference type="ARBA" id="ARBA00023002"/>
    </source>
</evidence>
<dbReference type="PANTHER" id="PTHR12840">
    <property type="entry name" value="NADH-UBIQUINONE OXIDOREDUCTASE ASHI SUBUNIT"/>
    <property type="match status" value="1"/>
</dbReference>
<dbReference type="SUPFAM" id="SSF52833">
    <property type="entry name" value="Thioredoxin-like"/>
    <property type="match status" value="1"/>
</dbReference>
<dbReference type="GO" id="GO:0006979">
    <property type="term" value="P:response to oxidative stress"/>
    <property type="evidence" value="ECO:0007669"/>
    <property type="project" value="InterPro"/>
</dbReference>
<dbReference type="InterPro" id="IPR000889">
    <property type="entry name" value="Glutathione_peroxidase"/>
</dbReference>
<evidence type="ECO:0000313" key="6">
    <source>
        <dbReference type="Proteomes" id="UP000327493"/>
    </source>
</evidence>
<dbReference type="Proteomes" id="UP000327493">
    <property type="component" value="Chromosome 21"/>
</dbReference>
<comment type="similarity">
    <text evidence="1 4">Belongs to the glutathione peroxidase family.</text>
</comment>
<gene>
    <name evidence="5" type="ORF">FQN60_003035</name>
</gene>